<keyword evidence="3" id="KW-0378">Hydrolase</keyword>
<comment type="similarity">
    <text evidence="1">Belongs to the metallo-dependent hydrolases superfamily. CpsB/CapC family.</text>
</comment>
<accession>A0A923RUR8</accession>
<evidence type="ECO:0000313" key="7">
    <source>
        <dbReference type="Proteomes" id="UP000606720"/>
    </source>
</evidence>
<dbReference type="PANTHER" id="PTHR39181:SF1">
    <property type="entry name" value="TYROSINE-PROTEIN PHOSPHATASE YWQE"/>
    <property type="match status" value="1"/>
</dbReference>
<keyword evidence="7" id="KW-1185">Reference proteome</keyword>
<reference evidence="6" key="1">
    <citation type="submission" date="2020-08" db="EMBL/GenBank/DDBJ databases">
        <title>Genome public.</title>
        <authorList>
            <person name="Liu C."/>
            <person name="Sun Q."/>
        </authorList>
    </citation>
    <scope>NUCLEOTIDE SEQUENCE</scope>
    <source>
        <strain evidence="6">BX1005</strain>
    </source>
</reference>
<dbReference type="RefSeq" id="WP_186867666.1">
    <property type="nucleotide sequence ID" value="NZ_JACOPH010000016.1"/>
</dbReference>
<evidence type="ECO:0000256" key="4">
    <source>
        <dbReference type="ARBA" id="ARBA00022912"/>
    </source>
</evidence>
<dbReference type="Proteomes" id="UP000606720">
    <property type="component" value="Unassembled WGS sequence"/>
</dbReference>
<organism evidence="6 7">
    <name type="scientific">Roseburia zhanii</name>
    <dbReference type="NCBI Taxonomy" id="2763064"/>
    <lineage>
        <taxon>Bacteria</taxon>
        <taxon>Bacillati</taxon>
        <taxon>Bacillota</taxon>
        <taxon>Clostridia</taxon>
        <taxon>Lachnospirales</taxon>
        <taxon>Lachnospiraceae</taxon>
        <taxon>Roseburia</taxon>
    </lineage>
</organism>
<sequence length="244" mass="27841">METKGYTDIHTHILPGIDDGSKDWEMTENMLRAAVMQGVETIIATPHNYPGRTPQDSDKIRRLCEETQKIGQKILPSLRVMAGNEILYRPEVTKELASGHALTLADSSYVLIEFLPHESFRVVSEGMNELLENGYYPVLAHVERVKEVFDSEENISRLLRMGCCLQSNCGSLMGNLFDRRSARLRKMITKRQIHFLGSDCHDTQSRPPVYDDCIRSLKKKISQDILDQLLYTNPKQLQSDDCIL</sequence>
<gene>
    <name evidence="6" type="ORF">H8S17_13770</name>
</gene>
<dbReference type="PANTHER" id="PTHR39181">
    <property type="entry name" value="TYROSINE-PROTEIN PHOSPHATASE YWQE"/>
    <property type="match status" value="1"/>
</dbReference>
<name>A0A923RUR8_9FIRM</name>
<dbReference type="InterPro" id="IPR032466">
    <property type="entry name" value="Metal_Hydrolase"/>
</dbReference>
<dbReference type="SUPFAM" id="SSF51556">
    <property type="entry name" value="Metallo-dependent hydrolases"/>
    <property type="match status" value="1"/>
</dbReference>
<evidence type="ECO:0000256" key="5">
    <source>
        <dbReference type="ARBA" id="ARBA00051722"/>
    </source>
</evidence>
<comment type="catalytic activity">
    <reaction evidence="5">
        <text>O-phospho-L-tyrosyl-[protein] + H2O = L-tyrosyl-[protein] + phosphate</text>
        <dbReference type="Rhea" id="RHEA:10684"/>
        <dbReference type="Rhea" id="RHEA-COMP:10136"/>
        <dbReference type="Rhea" id="RHEA-COMP:20101"/>
        <dbReference type="ChEBI" id="CHEBI:15377"/>
        <dbReference type="ChEBI" id="CHEBI:43474"/>
        <dbReference type="ChEBI" id="CHEBI:46858"/>
        <dbReference type="ChEBI" id="CHEBI:61978"/>
        <dbReference type="EC" id="3.1.3.48"/>
    </reaction>
</comment>
<proteinExistence type="inferred from homology"/>
<dbReference type="PIRSF" id="PIRSF016557">
    <property type="entry name" value="Caps_synth_CpsB"/>
    <property type="match status" value="1"/>
</dbReference>
<keyword evidence="4" id="KW-0904">Protein phosphatase</keyword>
<evidence type="ECO:0000256" key="3">
    <source>
        <dbReference type="ARBA" id="ARBA00022801"/>
    </source>
</evidence>
<comment type="caution">
    <text evidence="6">The sequence shown here is derived from an EMBL/GenBank/DDBJ whole genome shotgun (WGS) entry which is preliminary data.</text>
</comment>
<evidence type="ECO:0000256" key="1">
    <source>
        <dbReference type="ARBA" id="ARBA00005750"/>
    </source>
</evidence>
<dbReference type="InterPro" id="IPR016667">
    <property type="entry name" value="Caps_polysacc_synth_CpsB/CapC"/>
</dbReference>
<protein>
    <recommendedName>
        <fullName evidence="2">protein-tyrosine-phosphatase</fullName>
        <ecNumber evidence="2">3.1.3.48</ecNumber>
    </recommendedName>
</protein>
<evidence type="ECO:0000256" key="2">
    <source>
        <dbReference type="ARBA" id="ARBA00013064"/>
    </source>
</evidence>
<dbReference type="AlphaFoldDB" id="A0A923RUR8"/>
<dbReference type="Gene3D" id="3.20.20.140">
    <property type="entry name" value="Metal-dependent hydrolases"/>
    <property type="match status" value="1"/>
</dbReference>
<dbReference type="GO" id="GO:0004725">
    <property type="term" value="F:protein tyrosine phosphatase activity"/>
    <property type="evidence" value="ECO:0007669"/>
    <property type="project" value="UniProtKB-EC"/>
</dbReference>
<dbReference type="EC" id="3.1.3.48" evidence="2"/>
<dbReference type="GO" id="GO:0030145">
    <property type="term" value="F:manganese ion binding"/>
    <property type="evidence" value="ECO:0007669"/>
    <property type="project" value="InterPro"/>
</dbReference>
<evidence type="ECO:0000313" key="6">
    <source>
        <dbReference type="EMBL" id="MBC5715255.1"/>
    </source>
</evidence>
<dbReference type="EMBL" id="JACOPH010000016">
    <property type="protein sequence ID" value="MBC5715255.1"/>
    <property type="molecule type" value="Genomic_DNA"/>
</dbReference>
<dbReference type="Pfam" id="PF19567">
    <property type="entry name" value="CpsB_CapC"/>
    <property type="match status" value="1"/>
</dbReference>